<evidence type="ECO:0000313" key="2">
    <source>
        <dbReference type="EMBL" id="KAK9017216.1"/>
    </source>
</evidence>
<protein>
    <recommendedName>
        <fullName evidence="1">Retroviral polymerase SH3-like domain-containing protein</fullName>
    </recommendedName>
</protein>
<proteinExistence type="predicted"/>
<evidence type="ECO:0000259" key="1">
    <source>
        <dbReference type="Pfam" id="PF25597"/>
    </source>
</evidence>
<accession>A0ABR2RW53</accession>
<sequence length="103" mass="11682">MHKLEPRSVECVFLGYSVTQSAYKSLELTTNRIYVSRNVWFVPHIFPFATRQVLLVPRQLATSLPTMPQKPNVSLPTMPDDVIVTPVLLTDPSQQYVSPDLPQ</sequence>
<dbReference type="InterPro" id="IPR057670">
    <property type="entry name" value="SH3_retrovirus"/>
</dbReference>
<gene>
    <name evidence="2" type="ORF">V6N11_079698</name>
</gene>
<keyword evidence="3" id="KW-1185">Reference proteome</keyword>
<feature type="domain" description="Retroviral polymerase SH3-like" evidence="1">
    <location>
        <begin position="2"/>
        <end position="50"/>
    </location>
</feature>
<dbReference type="EMBL" id="JBBPBN010000020">
    <property type="protein sequence ID" value="KAK9017216.1"/>
    <property type="molecule type" value="Genomic_DNA"/>
</dbReference>
<name>A0ABR2RW53_9ROSI</name>
<organism evidence="2 3">
    <name type="scientific">Hibiscus sabdariffa</name>
    <name type="common">roselle</name>
    <dbReference type="NCBI Taxonomy" id="183260"/>
    <lineage>
        <taxon>Eukaryota</taxon>
        <taxon>Viridiplantae</taxon>
        <taxon>Streptophyta</taxon>
        <taxon>Embryophyta</taxon>
        <taxon>Tracheophyta</taxon>
        <taxon>Spermatophyta</taxon>
        <taxon>Magnoliopsida</taxon>
        <taxon>eudicotyledons</taxon>
        <taxon>Gunneridae</taxon>
        <taxon>Pentapetalae</taxon>
        <taxon>rosids</taxon>
        <taxon>malvids</taxon>
        <taxon>Malvales</taxon>
        <taxon>Malvaceae</taxon>
        <taxon>Malvoideae</taxon>
        <taxon>Hibiscus</taxon>
    </lineage>
</organism>
<evidence type="ECO:0000313" key="3">
    <source>
        <dbReference type="Proteomes" id="UP001396334"/>
    </source>
</evidence>
<comment type="caution">
    <text evidence="2">The sequence shown here is derived from an EMBL/GenBank/DDBJ whole genome shotgun (WGS) entry which is preliminary data.</text>
</comment>
<dbReference type="Pfam" id="PF25597">
    <property type="entry name" value="SH3_retrovirus"/>
    <property type="match status" value="1"/>
</dbReference>
<dbReference type="Proteomes" id="UP001396334">
    <property type="component" value="Unassembled WGS sequence"/>
</dbReference>
<reference evidence="2 3" key="1">
    <citation type="journal article" date="2024" name="G3 (Bethesda)">
        <title>Genome assembly of Hibiscus sabdariffa L. provides insights into metabolisms of medicinal natural products.</title>
        <authorList>
            <person name="Kim T."/>
        </authorList>
    </citation>
    <scope>NUCLEOTIDE SEQUENCE [LARGE SCALE GENOMIC DNA]</scope>
    <source>
        <strain evidence="2">TK-2024</strain>
        <tissue evidence="2">Old leaves</tissue>
    </source>
</reference>